<gene>
    <name evidence="1" type="ORF">BTO22_06475</name>
</gene>
<organism evidence="1 2">
    <name type="scientific">Aliivibrio sifiae</name>
    <dbReference type="NCBI Taxonomy" id="566293"/>
    <lineage>
        <taxon>Bacteria</taxon>
        <taxon>Pseudomonadati</taxon>
        <taxon>Pseudomonadota</taxon>
        <taxon>Gammaproteobacteria</taxon>
        <taxon>Vibrionales</taxon>
        <taxon>Vibrionaceae</taxon>
        <taxon>Aliivibrio</taxon>
    </lineage>
</organism>
<dbReference type="EMBL" id="MSCO01000001">
    <property type="protein sequence ID" value="PQJ89251.1"/>
    <property type="molecule type" value="Genomic_DNA"/>
</dbReference>
<evidence type="ECO:0000313" key="2">
    <source>
        <dbReference type="Proteomes" id="UP000239263"/>
    </source>
</evidence>
<dbReference type="AlphaFoldDB" id="A0A2S7XD19"/>
<sequence length="72" mass="8426">MSEISEQINWLKAEFSKEARKVSTGARGTINYRFYERVIENTKRKYPTDPLLGDLDTLLFEFGMLGQDYTQD</sequence>
<dbReference type="OrthoDB" id="9945119at2"/>
<dbReference type="RefSeq" id="WP_105054779.1">
    <property type="nucleotide sequence ID" value="NZ_CAWNRT010000001.1"/>
</dbReference>
<comment type="caution">
    <text evidence="1">The sequence shown here is derived from an EMBL/GenBank/DDBJ whole genome shotgun (WGS) entry which is preliminary data.</text>
</comment>
<evidence type="ECO:0000313" key="1">
    <source>
        <dbReference type="EMBL" id="PQJ89251.1"/>
    </source>
</evidence>
<accession>A0A2S7XD19</accession>
<dbReference type="Proteomes" id="UP000239263">
    <property type="component" value="Unassembled WGS sequence"/>
</dbReference>
<protein>
    <submittedName>
        <fullName evidence="1">Uncharacterized protein</fullName>
    </submittedName>
</protein>
<proteinExistence type="predicted"/>
<reference evidence="1 2" key="1">
    <citation type="submission" date="2016-12" db="EMBL/GenBank/DDBJ databases">
        <title>Diversity of luminous bacteria.</title>
        <authorList>
            <person name="Yoshizawa S."/>
            <person name="Kogure K."/>
        </authorList>
    </citation>
    <scope>NUCLEOTIDE SEQUENCE [LARGE SCALE GENOMIC DNA]</scope>
    <source>
        <strain evidence="1 2">ATCC 33715</strain>
    </source>
</reference>
<name>A0A2S7XD19_9GAMM</name>